<evidence type="ECO:0000256" key="1">
    <source>
        <dbReference type="ARBA" id="ARBA00022649"/>
    </source>
</evidence>
<dbReference type="EMBL" id="VYXP01000003">
    <property type="protein sequence ID" value="KAA9132791.1"/>
    <property type="molecule type" value="Genomic_DNA"/>
</dbReference>
<evidence type="ECO:0000313" key="3">
    <source>
        <dbReference type="Proteomes" id="UP000325372"/>
    </source>
</evidence>
<keyword evidence="3" id="KW-1185">Reference proteome</keyword>
<proteinExistence type="predicted"/>
<accession>A0A5N0TDM2</accession>
<name>A0A5N0TDM2_9GAMM</name>
<comment type="caution">
    <text evidence="2">The sequence shown here is derived from an EMBL/GenBank/DDBJ whole genome shotgun (WGS) entry which is preliminary data.</text>
</comment>
<gene>
    <name evidence="2" type="ORF">F3N42_06160</name>
</gene>
<dbReference type="Proteomes" id="UP000325372">
    <property type="component" value="Unassembled WGS sequence"/>
</dbReference>
<dbReference type="InterPro" id="IPR007712">
    <property type="entry name" value="RelE/ParE_toxin"/>
</dbReference>
<sequence>MLNTTKTSLPEKGLEFLAAVESGIDQLCQYPESGPVKRGMIRSLVLPPSGRWPYSLHYSIKPAEIRVLAVAHHRRQPFYWLGKRV</sequence>
<protein>
    <submittedName>
        <fullName evidence="2">Type II toxin-antitoxin system RelE/ParE family toxin</fullName>
    </submittedName>
</protein>
<evidence type="ECO:0000313" key="2">
    <source>
        <dbReference type="EMBL" id="KAA9132791.1"/>
    </source>
</evidence>
<reference evidence="2 3" key="1">
    <citation type="submission" date="2019-09" db="EMBL/GenBank/DDBJ databases">
        <title>Wenzhouxiangella sp. Genome sequencing and assembly.</title>
        <authorList>
            <person name="Zhang R."/>
        </authorList>
    </citation>
    <scope>NUCLEOTIDE SEQUENCE [LARGE SCALE GENOMIC DNA]</scope>
    <source>
        <strain evidence="2 3">W260</strain>
    </source>
</reference>
<keyword evidence="1" id="KW-1277">Toxin-antitoxin system</keyword>
<dbReference type="Gene3D" id="3.30.2310.20">
    <property type="entry name" value="RelE-like"/>
    <property type="match status" value="1"/>
</dbReference>
<dbReference type="InterPro" id="IPR035093">
    <property type="entry name" value="RelE/ParE_toxin_dom_sf"/>
</dbReference>
<dbReference type="AlphaFoldDB" id="A0A5N0TDM2"/>
<organism evidence="2 3">
    <name type="scientific">Marinihelvus fidelis</name>
    <dbReference type="NCBI Taxonomy" id="2613842"/>
    <lineage>
        <taxon>Bacteria</taxon>
        <taxon>Pseudomonadati</taxon>
        <taxon>Pseudomonadota</taxon>
        <taxon>Gammaproteobacteria</taxon>
        <taxon>Chromatiales</taxon>
        <taxon>Wenzhouxiangellaceae</taxon>
        <taxon>Marinihelvus</taxon>
    </lineage>
</organism>
<dbReference type="Pfam" id="PF05016">
    <property type="entry name" value="ParE_toxin"/>
    <property type="match status" value="1"/>
</dbReference>